<dbReference type="Gene3D" id="1.10.443.10">
    <property type="entry name" value="Intergrase catalytic core"/>
    <property type="match status" value="1"/>
</dbReference>
<evidence type="ECO:0000259" key="5">
    <source>
        <dbReference type="PROSITE" id="PS51898"/>
    </source>
</evidence>
<dbReference type="SUPFAM" id="SSF56349">
    <property type="entry name" value="DNA breaking-rejoining enzymes"/>
    <property type="match status" value="1"/>
</dbReference>
<keyword evidence="4" id="KW-0233">DNA recombination</keyword>
<dbReference type="PANTHER" id="PTHR30629">
    <property type="entry name" value="PROPHAGE INTEGRASE"/>
    <property type="match status" value="1"/>
</dbReference>
<keyword evidence="7" id="KW-1185">Reference proteome</keyword>
<dbReference type="RefSeq" id="WP_081128204.1">
    <property type="nucleotide sequence ID" value="NZ_LDOS01000002.1"/>
</dbReference>
<dbReference type="STRING" id="993689.GCA_002077135_02524"/>
<dbReference type="InterPro" id="IPR022000">
    <property type="entry name" value="Min27-like_integrase_DNA_bind"/>
</dbReference>
<dbReference type="InterPro" id="IPR010998">
    <property type="entry name" value="Integrase_recombinase_N"/>
</dbReference>
<dbReference type="InterPro" id="IPR053876">
    <property type="entry name" value="Phage_int_M"/>
</dbReference>
<dbReference type="Pfam" id="PF00589">
    <property type="entry name" value="Phage_integrase"/>
    <property type="match status" value="1"/>
</dbReference>
<feature type="domain" description="Tyr recombinase" evidence="5">
    <location>
        <begin position="200"/>
        <end position="384"/>
    </location>
</feature>
<dbReference type="Gene3D" id="1.10.150.130">
    <property type="match status" value="1"/>
</dbReference>
<dbReference type="InterPro" id="IPR002104">
    <property type="entry name" value="Integrase_catalytic"/>
</dbReference>
<dbReference type="CDD" id="cd01189">
    <property type="entry name" value="INT_ICEBs1_C_like"/>
    <property type="match status" value="1"/>
</dbReference>
<evidence type="ECO:0000313" key="7">
    <source>
        <dbReference type="Proteomes" id="UP000307749"/>
    </source>
</evidence>
<dbReference type="AlphaFoldDB" id="A0A4S3KD16"/>
<evidence type="ECO:0000313" key="6">
    <source>
        <dbReference type="EMBL" id="THD06269.1"/>
    </source>
</evidence>
<dbReference type="PANTHER" id="PTHR30629:SF2">
    <property type="entry name" value="PROPHAGE INTEGRASE INTS-RELATED"/>
    <property type="match status" value="1"/>
</dbReference>
<evidence type="ECO:0000256" key="1">
    <source>
        <dbReference type="ARBA" id="ARBA00008857"/>
    </source>
</evidence>
<dbReference type="InterPro" id="IPR013762">
    <property type="entry name" value="Integrase-like_cat_sf"/>
</dbReference>
<protein>
    <submittedName>
        <fullName evidence="6">Site-specific integrase</fullName>
    </submittedName>
</protein>
<evidence type="ECO:0000256" key="4">
    <source>
        <dbReference type="ARBA" id="ARBA00023172"/>
    </source>
</evidence>
<keyword evidence="2" id="KW-0229">DNA integration</keyword>
<accession>A0A4S3KD16</accession>
<proteinExistence type="inferred from homology"/>
<evidence type="ECO:0000256" key="3">
    <source>
        <dbReference type="ARBA" id="ARBA00023125"/>
    </source>
</evidence>
<dbReference type="Pfam" id="PF22022">
    <property type="entry name" value="Phage_int_M"/>
    <property type="match status" value="1"/>
</dbReference>
<dbReference type="GO" id="GO:0015074">
    <property type="term" value="P:DNA integration"/>
    <property type="evidence" value="ECO:0007669"/>
    <property type="project" value="UniProtKB-KW"/>
</dbReference>
<comment type="similarity">
    <text evidence="1">Belongs to the 'phage' integrase family.</text>
</comment>
<dbReference type="Proteomes" id="UP000307749">
    <property type="component" value="Unassembled WGS sequence"/>
</dbReference>
<dbReference type="OrthoDB" id="9057547at2"/>
<dbReference type="InterPro" id="IPR050808">
    <property type="entry name" value="Phage_Integrase"/>
</dbReference>
<keyword evidence="3" id="KW-0238">DNA-binding</keyword>
<dbReference type="GO" id="GO:0006310">
    <property type="term" value="P:DNA recombination"/>
    <property type="evidence" value="ECO:0007669"/>
    <property type="project" value="UniProtKB-KW"/>
</dbReference>
<organism evidence="6 7">
    <name type="scientific">Metallibacterium scheffleri</name>
    <dbReference type="NCBI Taxonomy" id="993689"/>
    <lineage>
        <taxon>Bacteria</taxon>
        <taxon>Pseudomonadati</taxon>
        <taxon>Pseudomonadota</taxon>
        <taxon>Gammaproteobacteria</taxon>
        <taxon>Lysobacterales</taxon>
        <taxon>Rhodanobacteraceae</taxon>
        <taxon>Metallibacterium</taxon>
    </lineage>
</organism>
<evidence type="ECO:0000256" key="2">
    <source>
        <dbReference type="ARBA" id="ARBA00022908"/>
    </source>
</evidence>
<sequence>MSSVRNHLGTLFFDFRYRGVRCREYTKLRDTPSNRKRMQKVLDQIEQAIVTGTFQYADFFPGSALVEKFADKGTSQAVAQALPAAARIAPATPLFRTFIEDWFTLSLPSWRKSHAGTVRSTIDCHLTPHLGDIPVAEITKTHILQMRVEIAKRKGRGGNETLSAKTINRIIQLLHQALADAGEQYGFTNPTERIKRLKQRRIDILPFSFAETRLIIHTVRADYRLYMIVRFLTGMRTGEIHGLQWRYVDFERRQILVRKTFVRGNIEDTKTDGSQREIAMSEPVHEALLAQRQRTGEQAFVFCTANGSPLDNDNFTNRVWYPLLRHLGLAARRPYQTRHTCATLWLAAGENPEWVARQLGHVNTAMLFKTYSRFIPNLTRTDGSAFNSLVSSVIDHPNALPVSTVDGLARASMEIRP</sequence>
<reference evidence="6 7" key="1">
    <citation type="submission" date="2017-02" db="EMBL/GenBank/DDBJ databases">
        <title>Whole genome sequencing of Metallibacterium scheffleri DSM 24874 (T).</title>
        <authorList>
            <person name="Kumar S."/>
            <person name="Patil P."/>
            <person name="Patil P.B."/>
        </authorList>
    </citation>
    <scope>NUCLEOTIDE SEQUENCE [LARGE SCALE GENOMIC DNA]</scope>
    <source>
        <strain evidence="6 7">DSM 24874</strain>
    </source>
</reference>
<dbReference type="GO" id="GO:0003677">
    <property type="term" value="F:DNA binding"/>
    <property type="evidence" value="ECO:0007669"/>
    <property type="project" value="UniProtKB-KW"/>
</dbReference>
<dbReference type="PROSITE" id="PS51898">
    <property type="entry name" value="TYR_RECOMBINASE"/>
    <property type="match status" value="1"/>
</dbReference>
<dbReference type="EMBL" id="MWQO01000090">
    <property type="protein sequence ID" value="THD06269.1"/>
    <property type="molecule type" value="Genomic_DNA"/>
</dbReference>
<name>A0A4S3KD16_9GAMM</name>
<dbReference type="Pfam" id="PF12167">
    <property type="entry name" value="Arm-DNA-bind_2"/>
    <property type="match status" value="1"/>
</dbReference>
<dbReference type="InterPro" id="IPR011010">
    <property type="entry name" value="DNA_brk_join_enz"/>
</dbReference>
<gene>
    <name evidence="6" type="ORF">B1806_16135</name>
</gene>
<comment type="caution">
    <text evidence="6">The sequence shown here is derived from an EMBL/GenBank/DDBJ whole genome shotgun (WGS) entry which is preliminary data.</text>
</comment>